<evidence type="ECO:0000256" key="1">
    <source>
        <dbReference type="SAM" id="Phobius"/>
    </source>
</evidence>
<proteinExistence type="predicted"/>
<evidence type="ECO:0000313" key="2">
    <source>
        <dbReference type="EMBL" id="SFU94685.1"/>
    </source>
</evidence>
<organism evidence="2 3">
    <name type="scientific">Paenacidovorax caeni</name>
    <dbReference type="NCBI Taxonomy" id="343013"/>
    <lineage>
        <taxon>Bacteria</taxon>
        <taxon>Pseudomonadati</taxon>
        <taxon>Pseudomonadota</taxon>
        <taxon>Betaproteobacteria</taxon>
        <taxon>Burkholderiales</taxon>
        <taxon>Comamonadaceae</taxon>
        <taxon>Paenacidovorax</taxon>
    </lineage>
</organism>
<name>A0A1I7KBC3_9BURK</name>
<protein>
    <submittedName>
        <fullName evidence="2">Uncharacterized protein</fullName>
    </submittedName>
</protein>
<dbReference type="Proteomes" id="UP000183656">
    <property type="component" value="Unassembled WGS sequence"/>
</dbReference>
<evidence type="ECO:0000313" key="3">
    <source>
        <dbReference type="Proteomes" id="UP000183656"/>
    </source>
</evidence>
<gene>
    <name evidence="2" type="ORF">SAMN04489707_104414</name>
</gene>
<dbReference type="AlphaFoldDB" id="A0A1I7KBC3"/>
<dbReference type="RefSeq" id="WP_175537968.1">
    <property type="nucleotide sequence ID" value="NZ_CYIG01000046.1"/>
</dbReference>
<keyword evidence="1" id="KW-0472">Membrane</keyword>
<keyword evidence="1" id="KW-0812">Transmembrane</keyword>
<sequence length="46" mass="4801">MSQTPPATEDHATDPMEDVIGAVPLVLPAFGAVMIFLLAFIAVTMA</sequence>
<dbReference type="EMBL" id="FPBX01000044">
    <property type="protein sequence ID" value="SFU94685.1"/>
    <property type="molecule type" value="Genomic_DNA"/>
</dbReference>
<reference evidence="2 3" key="1">
    <citation type="submission" date="2016-10" db="EMBL/GenBank/DDBJ databases">
        <authorList>
            <person name="de Groot N.N."/>
        </authorList>
    </citation>
    <scope>NUCLEOTIDE SEQUENCE [LARGE SCALE GENOMIC DNA]</scope>
    <source>
        <strain evidence="2 3">R-24608</strain>
    </source>
</reference>
<accession>A0A1I7KBC3</accession>
<keyword evidence="1" id="KW-1133">Transmembrane helix</keyword>
<feature type="transmembrane region" description="Helical" evidence="1">
    <location>
        <begin position="20"/>
        <end position="43"/>
    </location>
</feature>
<keyword evidence="3" id="KW-1185">Reference proteome</keyword>